<keyword evidence="1" id="KW-0831">Ubiquinone biosynthesis</keyword>
<feature type="domain" description="SCP2" evidence="2">
    <location>
        <begin position="50"/>
        <end position="138"/>
    </location>
</feature>
<sequence>MKNSLGLPTIPAFTLPPLIARVGARLPQWPHSVNLALALNAAKKLGVLPEDTLQELEGRRFRVTVQDTGVVVDFTYSAGAFRPIFIVANEPDLHFTARLSAFLQMVSRQEDPDTLFFNRSLSIEGDTELGLRVKNMLDALEWPRLSWQGLRPTFLKQ</sequence>
<protein>
    <recommendedName>
        <fullName evidence="1">Ubiquinone biosynthesis accessory factor UbiT</fullName>
    </recommendedName>
</protein>
<keyword evidence="4" id="KW-1185">Reference proteome</keyword>
<dbReference type="AlphaFoldDB" id="W0SB11"/>
<dbReference type="SUPFAM" id="SSF55718">
    <property type="entry name" value="SCP-like"/>
    <property type="match status" value="1"/>
</dbReference>
<dbReference type="Gene3D" id="3.30.1050.10">
    <property type="entry name" value="SCP2 sterol-binding domain"/>
    <property type="match status" value="1"/>
</dbReference>
<comment type="function">
    <text evidence="1">Required for O(2)-independent ubiquinone (coenzyme Q) biosynthesis. Likely functions as an accessory factor.</text>
</comment>
<dbReference type="GO" id="GO:0006744">
    <property type="term" value="P:ubiquinone biosynthetic process"/>
    <property type="evidence" value="ECO:0007669"/>
    <property type="project" value="UniProtKB-UniRule"/>
</dbReference>
<proteinExistence type="inferred from homology"/>
<evidence type="ECO:0000256" key="1">
    <source>
        <dbReference type="HAMAP-Rule" id="MF_02231"/>
    </source>
</evidence>
<evidence type="ECO:0000313" key="4">
    <source>
        <dbReference type="Proteomes" id="UP000031637"/>
    </source>
</evidence>
<dbReference type="HAMAP" id="MF_02231">
    <property type="entry name" value="UbiT"/>
    <property type="match status" value="1"/>
</dbReference>
<dbReference type="Proteomes" id="UP000031637">
    <property type="component" value="Chromosome"/>
</dbReference>
<comment type="similarity">
    <text evidence="1">Belongs to the UbiT family.</text>
</comment>
<name>W0SB11_9PROT</name>
<organism evidence="3 4">
    <name type="scientific">Sulfuritalea hydrogenivorans sk43H</name>
    <dbReference type="NCBI Taxonomy" id="1223802"/>
    <lineage>
        <taxon>Bacteria</taxon>
        <taxon>Pseudomonadati</taxon>
        <taxon>Pseudomonadota</taxon>
        <taxon>Betaproteobacteria</taxon>
        <taxon>Nitrosomonadales</taxon>
        <taxon>Sterolibacteriaceae</taxon>
        <taxon>Sulfuritalea</taxon>
    </lineage>
</organism>
<dbReference type="InterPro" id="IPR003033">
    <property type="entry name" value="SCP2_sterol-bd_dom"/>
</dbReference>
<evidence type="ECO:0000259" key="2">
    <source>
        <dbReference type="Pfam" id="PF02036"/>
    </source>
</evidence>
<dbReference type="STRING" id="1223802.SUTH_00110"/>
<dbReference type="InterPro" id="IPR016830">
    <property type="entry name" value="UbiT"/>
</dbReference>
<comment type="pathway">
    <text evidence="1">Cofactor biosynthesis; ubiquinone biosynthesis.</text>
</comment>
<dbReference type="EMBL" id="AP012547">
    <property type="protein sequence ID" value="BAO27930.1"/>
    <property type="molecule type" value="Genomic_DNA"/>
</dbReference>
<evidence type="ECO:0000313" key="3">
    <source>
        <dbReference type="EMBL" id="BAO27930.1"/>
    </source>
</evidence>
<gene>
    <name evidence="1" type="primary">ubiT</name>
    <name evidence="3" type="ORF">SUTH_00110</name>
</gene>
<accession>W0SB11</accession>
<dbReference type="OrthoDB" id="5292463at2"/>
<dbReference type="Pfam" id="PF02036">
    <property type="entry name" value="SCP2"/>
    <property type="match status" value="1"/>
</dbReference>
<dbReference type="InterPro" id="IPR036527">
    <property type="entry name" value="SCP2_sterol-bd_dom_sf"/>
</dbReference>
<dbReference type="KEGG" id="shd:SUTH_00110"/>
<dbReference type="RefSeq" id="WP_041096259.1">
    <property type="nucleotide sequence ID" value="NZ_AP012547.1"/>
</dbReference>
<reference evidence="3 4" key="1">
    <citation type="journal article" date="2014" name="Syst. Appl. Microbiol.">
        <title>Complete genomes of freshwater sulfur oxidizers Sulfuricella denitrificans skB26 and Sulfuritalea hydrogenivorans sk43H: genetic insights into the sulfur oxidation pathway of betaproteobacteria.</title>
        <authorList>
            <person name="Watanabe T."/>
            <person name="Kojima H."/>
            <person name="Fukui M."/>
        </authorList>
    </citation>
    <scope>NUCLEOTIDE SEQUENCE [LARGE SCALE GENOMIC DNA]</scope>
    <source>
        <strain evidence="3">DSM22779</strain>
    </source>
</reference>
<dbReference type="HOGENOM" id="CLU_111894_0_0_4"/>
<dbReference type="UniPathway" id="UPA00232"/>